<dbReference type="OrthoDB" id="9790659at2"/>
<keyword evidence="1" id="KW-1133">Transmembrane helix</keyword>
<feature type="transmembrane region" description="Helical" evidence="1">
    <location>
        <begin position="43"/>
        <end position="59"/>
    </location>
</feature>
<dbReference type="EMBL" id="HE774682">
    <property type="protein sequence ID" value="CCG53661.1"/>
    <property type="molecule type" value="Genomic_DNA"/>
</dbReference>
<proteinExistence type="predicted"/>
<sequence>MIAKIALFKRYIRQLFDLKSSQEAEEKTYLEIKEGVEFRGKNLWLLAFAILIACIGLNINSKSAVIGAMILSPVMGPIFGIGFSVGTADVVLFKNSLQNALKIIIVSVFFSTLYYVVNPYSIETEELISFSKPTFFDVLLAFIGGLAAMLAISRESGTQVIIAVAVATSCIPPLCTAGFGIANWNIEYLLGGLYTYSINSIFIGLGTLMMTKYLKFKQQSDRSIKSVNGWFVVLGLLTLLPALYFAYELAIQNMFQYRVERVINDKIEPHFHVINYSIDSKNKIIELDVSTTSFNGSIDAQITQYFMQNNLKCHDVVVHQNIEENLDLVKEIKKLQVEIKQLKKSKN</sequence>
<dbReference type="eggNOG" id="COG1808">
    <property type="taxonomic scope" value="Bacteria"/>
</dbReference>
<evidence type="ECO:0000313" key="3">
    <source>
        <dbReference type="Proteomes" id="UP000007599"/>
    </source>
</evidence>
<dbReference type="PATRIC" id="fig|1094466.5.peg.1689"/>
<protein>
    <recommendedName>
        <fullName evidence="4">Integral membrane protein</fullName>
    </recommendedName>
</protein>
<organism evidence="2 3">
    <name type="scientific">Flavobacterium indicum (strain DSM 17447 / CIP 109464 / GPTSA100-9)</name>
    <dbReference type="NCBI Taxonomy" id="1094466"/>
    <lineage>
        <taxon>Bacteria</taxon>
        <taxon>Pseudomonadati</taxon>
        <taxon>Bacteroidota</taxon>
        <taxon>Flavobacteriia</taxon>
        <taxon>Flavobacteriales</taxon>
        <taxon>Flavobacteriaceae</taxon>
        <taxon>Flavobacterium</taxon>
    </lineage>
</organism>
<feature type="transmembrane region" description="Helical" evidence="1">
    <location>
        <begin position="134"/>
        <end position="153"/>
    </location>
</feature>
<reference evidence="2 3" key="1">
    <citation type="journal article" date="2012" name="J. Bacteriol.">
        <title>Complete Genome Sequence of Flavobacterium indicum GPSTA100-9T, Isolated from Warm Spring Water.</title>
        <authorList>
            <person name="Barbier P."/>
            <person name="Houel A."/>
            <person name="Loux V."/>
            <person name="Poulain J."/>
            <person name="Bernardet J.F."/>
            <person name="Touchon M."/>
            <person name="Duchaud E."/>
        </authorList>
    </citation>
    <scope>NUCLEOTIDE SEQUENCE [LARGE SCALE GENOMIC DNA]</scope>
    <source>
        <strain evidence="3">DSM 17447 / CIP 109464 / GPTSA100-9</strain>
    </source>
</reference>
<dbReference type="PANTHER" id="PTHR20992:SF9">
    <property type="entry name" value="AT15442P-RELATED"/>
    <property type="match status" value="1"/>
</dbReference>
<feature type="transmembrane region" description="Helical" evidence="1">
    <location>
        <begin position="160"/>
        <end position="182"/>
    </location>
</feature>
<reference evidence="3" key="2">
    <citation type="submission" date="2012-03" db="EMBL/GenBank/DDBJ databases">
        <title>Complete genome sequence of Flavobacterium indicum GPTSA100-9T, isolated from warm spring water.</title>
        <authorList>
            <person name="Barbier P."/>
            <person name="Houel A."/>
            <person name="Loux V."/>
            <person name="Poulain J."/>
            <person name="Bernardet J.-F."/>
            <person name="Touchon M."/>
            <person name="Duchaud E."/>
        </authorList>
    </citation>
    <scope>NUCLEOTIDE SEQUENCE [LARGE SCALE GENOMIC DNA]</scope>
    <source>
        <strain evidence="3">DSM 17447 / CIP 109464 / GPTSA100-9</strain>
    </source>
</reference>
<name>H8XTT1_FLAIG</name>
<dbReference type="AlphaFoldDB" id="H8XTT1"/>
<evidence type="ECO:0000313" key="2">
    <source>
        <dbReference type="EMBL" id="CCG53661.1"/>
    </source>
</evidence>
<feature type="transmembrane region" description="Helical" evidence="1">
    <location>
        <begin position="65"/>
        <end position="93"/>
    </location>
</feature>
<dbReference type="KEGG" id="fin:KQS_08625"/>
<dbReference type="STRING" id="1094466.KQS_08625"/>
<dbReference type="InterPro" id="IPR005240">
    <property type="entry name" value="DUF389"/>
</dbReference>
<feature type="transmembrane region" description="Helical" evidence="1">
    <location>
        <begin position="100"/>
        <end position="122"/>
    </location>
</feature>
<dbReference type="PANTHER" id="PTHR20992">
    <property type="entry name" value="AT15442P-RELATED"/>
    <property type="match status" value="1"/>
</dbReference>
<gene>
    <name evidence="2" type="ordered locus">KQS_08625</name>
</gene>
<accession>H8XTT1</accession>
<keyword evidence="1" id="KW-0812">Transmembrane</keyword>
<feature type="transmembrane region" description="Helical" evidence="1">
    <location>
        <begin position="229"/>
        <end position="247"/>
    </location>
</feature>
<dbReference type="Proteomes" id="UP000007599">
    <property type="component" value="Chromosome I"/>
</dbReference>
<evidence type="ECO:0000256" key="1">
    <source>
        <dbReference type="SAM" id="Phobius"/>
    </source>
</evidence>
<keyword evidence="3" id="KW-1185">Reference proteome</keyword>
<evidence type="ECO:0008006" key="4">
    <source>
        <dbReference type="Google" id="ProtNLM"/>
    </source>
</evidence>
<dbReference type="Pfam" id="PF04087">
    <property type="entry name" value="DUF389"/>
    <property type="match status" value="1"/>
</dbReference>
<keyword evidence="1" id="KW-0472">Membrane</keyword>
<dbReference type="RefSeq" id="WP_014388780.1">
    <property type="nucleotide sequence ID" value="NC_017025.1"/>
</dbReference>
<dbReference type="HOGENOM" id="CLU_032897_0_0_10"/>
<feature type="transmembrane region" description="Helical" evidence="1">
    <location>
        <begin position="188"/>
        <end position="208"/>
    </location>
</feature>